<sequence>MCALCWCDNSKSSYYQNGICYETSESMKDFWSKYPVLTQKGRNQNNRRSTAISNLLQLTLRGSWYGSSLYRIGKTKPDASSMVACSISSKVSSSGSENFSVETTLSTQFTIQPKKIAEYAIYNKPTKIILLGCSFQAGLSDTLKSSVISQLGGYFGSALATADVNKDTFEDLLVGVPMFAPKNASGVDEGRVFVYLGSSLLGQFQLLKSLLKGSDAPRARFGAAITPF</sequence>
<keyword evidence="1" id="KW-0732">Signal</keyword>
<keyword evidence="3" id="KW-0325">Glycoprotein</keyword>
<dbReference type="SMART" id="SM00191">
    <property type="entry name" value="Int_alpha"/>
    <property type="match status" value="1"/>
</dbReference>
<dbReference type="PROSITE" id="PS51470">
    <property type="entry name" value="FG_GAP"/>
    <property type="match status" value="1"/>
</dbReference>
<dbReference type="Gene3D" id="2.130.10.130">
    <property type="entry name" value="Integrin alpha, N-terminal"/>
    <property type="match status" value="1"/>
</dbReference>
<dbReference type="AlphaFoldDB" id="A0AAE0SDS6"/>
<dbReference type="SUPFAM" id="SSF69318">
    <property type="entry name" value="Integrin alpha N-terminal domain"/>
    <property type="match status" value="1"/>
</dbReference>
<dbReference type="GO" id="GO:0007160">
    <property type="term" value="P:cell-matrix adhesion"/>
    <property type="evidence" value="ECO:0007669"/>
    <property type="project" value="TreeGrafter"/>
</dbReference>
<dbReference type="PANTHER" id="PTHR23220">
    <property type="entry name" value="INTEGRIN ALPHA"/>
    <property type="match status" value="1"/>
</dbReference>
<dbReference type="InterPro" id="IPR013517">
    <property type="entry name" value="FG-GAP"/>
</dbReference>
<evidence type="ECO:0000256" key="3">
    <source>
        <dbReference type="ARBA" id="ARBA00023180"/>
    </source>
</evidence>
<dbReference type="EMBL" id="JAEAOA010002360">
    <property type="protein sequence ID" value="KAK3589628.1"/>
    <property type="molecule type" value="Genomic_DNA"/>
</dbReference>
<protein>
    <submittedName>
        <fullName evidence="5">Uncharacterized protein</fullName>
    </submittedName>
</protein>
<dbReference type="GO" id="GO:0009897">
    <property type="term" value="C:external side of plasma membrane"/>
    <property type="evidence" value="ECO:0007669"/>
    <property type="project" value="TreeGrafter"/>
</dbReference>
<dbReference type="PANTHER" id="PTHR23220:SF134">
    <property type="entry name" value="INTEGRIN ALPHA-2 DOMAIN-CONTAINING PROTEIN"/>
    <property type="match status" value="1"/>
</dbReference>
<feature type="repeat" description="FG-GAP" evidence="4">
    <location>
        <begin position="141"/>
        <end position="204"/>
    </location>
</feature>
<dbReference type="GO" id="GO:0033627">
    <property type="term" value="P:cell adhesion mediated by integrin"/>
    <property type="evidence" value="ECO:0007669"/>
    <property type="project" value="TreeGrafter"/>
</dbReference>
<proteinExistence type="predicted"/>
<evidence type="ECO:0000256" key="1">
    <source>
        <dbReference type="ARBA" id="ARBA00022729"/>
    </source>
</evidence>
<reference evidence="5" key="1">
    <citation type="journal article" date="2021" name="Genome Biol. Evol.">
        <title>A High-Quality Reference Genome for a Parasitic Bivalve with Doubly Uniparental Inheritance (Bivalvia: Unionida).</title>
        <authorList>
            <person name="Smith C.H."/>
        </authorList>
    </citation>
    <scope>NUCLEOTIDE SEQUENCE</scope>
    <source>
        <strain evidence="5">CHS0354</strain>
    </source>
</reference>
<gene>
    <name evidence="5" type="ORF">CHS0354_043087</name>
</gene>
<dbReference type="Pfam" id="PF01839">
    <property type="entry name" value="FG-GAP"/>
    <property type="match status" value="1"/>
</dbReference>
<comment type="caution">
    <text evidence="5">The sequence shown here is derived from an EMBL/GenBank/DDBJ whole genome shotgun (WGS) entry which is preliminary data.</text>
</comment>
<keyword evidence="2" id="KW-0677">Repeat</keyword>
<name>A0AAE0SDS6_9BIVA</name>
<reference evidence="5" key="2">
    <citation type="journal article" date="2021" name="Genome Biol. Evol.">
        <title>Developing a high-quality reference genome for a parasitic bivalve with doubly uniparental inheritance (Bivalvia: Unionida).</title>
        <authorList>
            <person name="Smith C.H."/>
        </authorList>
    </citation>
    <scope>NUCLEOTIDE SEQUENCE</scope>
    <source>
        <strain evidence="5">CHS0354</strain>
        <tissue evidence="5">Mantle</tissue>
    </source>
</reference>
<dbReference type="GO" id="GO:0098609">
    <property type="term" value="P:cell-cell adhesion"/>
    <property type="evidence" value="ECO:0007669"/>
    <property type="project" value="TreeGrafter"/>
</dbReference>
<dbReference type="GO" id="GO:0005178">
    <property type="term" value="F:integrin binding"/>
    <property type="evidence" value="ECO:0007669"/>
    <property type="project" value="TreeGrafter"/>
</dbReference>
<organism evidence="5 6">
    <name type="scientific">Potamilus streckersoni</name>
    <dbReference type="NCBI Taxonomy" id="2493646"/>
    <lineage>
        <taxon>Eukaryota</taxon>
        <taxon>Metazoa</taxon>
        <taxon>Spiralia</taxon>
        <taxon>Lophotrochozoa</taxon>
        <taxon>Mollusca</taxon>
        <taxon>Bivalvia</taxon>
        <taxon>Autobranchia</taxon>
        <taxon>Heteroconchia</taxon>
        <taxon>Palaeoheterodonta</taxon>
        <taxon>Unionida</taxon>
        <taxon>Unionoidea</taxon>
        <taxon>Unionidae</taxon>
        <taxon>Ambleminae</taxon>
        <taxon>Lampsilini</taxon>
        <taxon>Potamilus</taxon>
    </lineage>
</organism>
<keyword evidence="6" id="KW-1185">Reference proteome</keyword>
<evidence type="ECO:0000313" key="6">
    <source>
        <dbReference type="Proteomes" id="UP001195483"/>
    </source>
</evidence>
<evidence type="ECO:0000256" key="4">
    <source>
        <dbReference type="PROSITE-ProRule" id="PRU00803"/>
    </source>
</evidence>
<dbReference type="Proteomes" id="UP001195483">
    <property type="component" value="Unassembled WGS sequence"/>
</dbReference>
<dbReference type="InterPro" id="IPR028994">
    <property type="entry name" value="Integrin_alpha_N"/>
</dbReference>
<reference evidence="5" key="3">
    <citation type="submission" date="2023-05" db="EMBL/GenBank/DDBJ databases">
        <authorList>
            <person name="Smith C.H."/>
        </authorList>
    </citation>
    <scope>NUCLEOTIDE SEQUENCE</scope>
    <source>
        <strain evidence="5">CHS0354</strain>
        <tissue evidence="5">Mantle</tissue>
    </source>
</reference>
<dbReference type="GO" id="GO:0008305">
    <property type="term" value="C:integrin complex"/>
    <property type="evidence" value="ECO:0007669"/>
    <property type="project" value="TreeGrafter"/>
</dbReference>
<dbReference type="InterPro" id="IPR013519">
    <property type="entry name" value="Int_alpha_beta-p"/>
</dbReference>
<dbReference type="GO" id="GO:0007229">
    <property type="term" value="P:integrin-mediated signaling pathway"/>
    <property type="evidence" value="ECO:0007669"/>
    <property type="project" value="TreeGrafter"/>
</dbReference>
<evidence type="ECO:0000256" key="2">
    <source>
        <dbReference type="ARBA" id="ARBA00022737"/>
    </source>
</evidence>
<evidence type="ECO:0000313" key="5">
    <source>
        <dbReference type="EMBL" id="KAK3589628.1"/>
    </source>
</evidence>
<accession>A0AAE0SDS6</accession>